<dbReference type="RefSeq" id="WP_074957354.1">
    <property type="nucleotide sequence ID" value="NZ_BJXR01000030.1"/>
</dbReference>
<evidence type="ECO:0000313" key="2">
    <source>
        <dbReference type="EMBL" id="SEU30640.1"/>
    </source>
</evidence>
<dbReference type="AlphaFoldDB" id="A0A511T342"/>
<comment type="caution">
    <text evidence="1">The sequence shown here is derived from an EMBL/GenBank/DDBJ whole genome shotgun (WGS) entry which is preliminary data.</text>
</comment>
<evidence type="ECO:0000313" key="1">
    <source>
        <dbReference type="EMBL" id="GEN08581.1"/>
    </source>
</evidence>
<dbReference type="OrthoDB" id="5482013at2"/>
<keyword evidence="3" id="KW-1185">Reference proteome</keyword>
<evidence type="ECO:0000313" key="4">
    <source>
        <dbReference type="Proteomes" id="UP000321514"/>
    </source>
</evidence>
<evidence type="ECO:0000313" key="3">
    <source>
        <dbReference type="Proteomes" id="UP000183760"/>
    </source>
</evidence>
<dbReference type="EMBL" id="BJXR01000030">
    <property type="protein sequence ID" value="GEN08581.1"/>
    <property type="molecule type" value="Genomic_DNA"/>
</dbReference>
<name>A0A511T342_MYXFU</name>
<reference evidence="2 3" key="1">
    <citation type="submission" date="2016-10" db="EMBL/GenBank/DDBJ databases">
        <authorList>
            <person name="Varghese N."/>
            <person name="Submissions S."/>
        </authorList>
    </citation>
    <scope>NUCLEOTIDE SEQUENCE [LARGE SCALE GENOMIC DNA]</scope>
    <source>
        <strain evidence="2 3">DSM 16525</strain>
    </source>
</reference>
<proteinExistence type="predicted"/>
<dbReference type="PROSITE" id="PS51257">
    <property type="entry name" value="PROKAR_LIPOPROTEIN"/>
    <property type="match status" value="1"/>
</dbReference>
<accession>A0A511T342</accession>
<protein>
    <recommendedName>
        <fullName evidence="5">Lipoprotein</fullName>
    </recommendedName>
</protein>
<dbReference type="Proteomes" id="UP000183760">
    <property type="component" value="Unassembled WGS sequence"/>
</dbReference>
<sequence>MKRFAFLSAVALAAAGCYTDETPQPTGLSSFKVTVKGFYVADSNPRTAVPVVDTCAAAHGGGSQAAVPLELRGTKDCRLSMPRSAVDVDIDIQALDVKGQPMESFNGPVSFRTVPGNLTGPYRYRWVQLTNGVGSGTVRSSQLYGEAHVWVEDDPVEVDYADGAVVDGELPVEPAQRTAATGLSRSVFFEEPTISTVQVPQNSDQLTAYAGTFMRIGRSPEAGSPLLQNCEPDDPNHNQPVTLLVTGMDPSGFFVTDLTACRVREGSIPGANTQTAEPSGYFPGRFNSIYIYNYSYPEGLDTGDLLWSIAGSVQEFTATTQLTFPSWSIREKVRLLPQSEWNKYLALAPPTEINGRLCGFSGSPYITDVMCGYSYGNYKMEGLESSLVKVRRVKFPTVFRNCDANGNGTVPFFCPDARNGVFGACGADTPNDPDVPERQCNVDCTLGLGQYRNQVCAEKNTYDSFGQFVVEMVPMGAPEAGLDNSVAGRLHTINAVPPVAPATEAWTRSTNTYSIGVTLNIWCDKATNVRFGGTSAPGPASNVALPAATRLEHLMDDNQMVVWVSVADAANGAARCTVSQHPRARINLVTKDAVPDLVVNCNEQDPDAELARQCKLLHEATFDIVGHMRHVSAARPRWIILPRNQDDLCCYPGPGLECPKPIKPCVNP</sequence>
<organism evidence="1 4">
    <name type="scientific">Myxococcus fulvus</name>
    <dbReference type="NCBI Taxonomy" id="33"/>
    <lineage>
        <taxon>Bacteria</taxon>
        <taxon>Pseudomonadati</taxon>
        <taxon>Myxococcota</taxon>
        <taxon>Myxococcia</taxon>
        <taxon>Myxococcales</taxon>
        <taxon>Cystobacterineae</taxon>
        <taxon>Myxococcaceae</taxon>
        <taxon>Myxococcus</taxon>
    </lineage>
</organism>
<dbReference type="Proteomes" id="UP000321514">
    <property type="component" value="Unassembled WGS sequence"/>
</dbReference>
<dbReference type="EMBL" id="FOIB01000008">
    <property type="protein sequence ID" value="SEU30640.1"/>
    <property type="molecule type" value="Genomic_DNA"/>
</dbReference>
<evidence type="ECO:0008006" key="5">
    <source>
        <dbReference type="Google" id="ProtNLM"/>
    </source>
</evidence>
<reference evidence="1 4" key="2">
    <citation type="submission" date="2019-07" db="EMBL/GenBank/DDBJ databases">
        <title>Whole genome shotgun sequence of Myxococcus fulvus NBRC 100333.</title>
        <authorList>
            <person name="Hosoyama A."/>
            <person name="Uohara A."/>
            <person name="Ohji S."/>
            <person name="Ichikawa N."/>
        </authorList>
    </citation>
    <scope>NUCLEOTIDE SEQUENCE [LARGE SCALE GENOMIC DNA]</scope>
    <source>
        <strain evidence="1 4">NBRC 100333</strain>
    </source>
</reference>
<dbReference type="STRING" id="1334629.MFUL124B02_16720"/>
<gene>
    <name evidence="1" type="ORF">MFU01_36180</name>
    <name evidence="2" type="ORF">SAMN05443572_108376</name>
</gene>